<dbReference type="AlphaFoldDB" id="A0AAD8SUH4"/>
<evidence type="ECO:0000313" key="4">
    <source>
        <dbReference type="Proteomes" id="UP001231189"/>
    </source>
</evidence>
<dbReference type="Gene3D" id="3.60.10.10">
    <property type="entry name" value="Endonuclease/exonuclease/phosphatase"/>
    <property type="match status" value="1"/>
</dbReference>
<dbReference type="EMBL" id="JAUUTY010000003">
    <property type="protein sequence ID" value="KAK1663723.1"/>
    <property type="molecule type" value="Genomic_DNA"/>
</dbReference>
<dbReference type="Proteomes" id="UP001231189">
    <property type="component" value="Unassembled WGS sequence"/>
</dbReference>
<dbReference type="Pfam" id="PF13456">
    <property type="entry name" value="RVT_3"/>
    <property type="match status" value="1"/>
</dbReference>
<evidence type="ECO:0008006" key="5">
    <source>
        <dbReference type="Google" id="ProtNLM"/>
    </source>
</evidence>
<dbReference type="GO" id="GO:0004523">
    <property type="term" value="F:RNA-DNA hybrid ribonuclease activity"/>
    <property type="evidence" value="ECO:0007669"/>
    <property type="project" value="InterPro"/>
</dbReference>
<dbReference type="InterPro" id="IPR012337">
    <property type="entry name" value="RNaseH-like_sf"/>
</dbReference>
<proteinExistence type="predicted"/>
<sequence>MFRDALSNCNLSDMGFLGDIFTWRRGRIRERLDRVVADQRWRDKFPMAAVIHEDFWKSDHRPITVNTEYFDPDQVRNSGTKKMFEAKWFLEDSFDDIVGGAWEEASAGGPTSLAQKLQVVHQALHAWDRRVLGEPKRRLKELQRELNSAMEGPLSDEAAGKIQEIQLEIENLHEQDELKWVQRSRANWMKSGDRNTNFFHNFATARKKRNLIKRLKDERGNWIEDEDGLAVHINNYFGNLFSREVAEPSMDVINKVTPRVSAEMNTVLNAPYTREEVKKAMFNIGDLKAPGPDGLHAIFFKRYWSLIGEDLTDEVLLAINSGSVPEGWNNTNIVLIPKVDSPESISQYRPISLCNVMYKVISKVLTARLKVLLPEIISPMQSAFVPGRMITDNFLVAFECFHAIKRKREGKYGTCAVKLDMHKAYDRVEWGFLEKILSRLGFDQNWIRLVMSCVGSCPRAVEVWENLGLSAYIAESCVEDRAGSGVFEVLLRRGKRRAPQITDLGLQELIVTACWYLWWERRKIVHEEKVQKATQSAQAISVIALNHFRALKKDAGIKRHGWEKPKEDFIKLNIDAAFSHEYFSGATGAVLRDDKGRFIAACCCGIEHVGDAPTAEARALRDGLVLAGQMGCSKLEVNSDCMEVIDTMKQEGNSAGPAAAIYEECAFLARGFAKVTFSHCPRESNIVAHNLAAKAQGYQSVVWIDEPPDFVIAELANDVSLFTM</sequence>
<dbReference type="InterPro" id="IPR052929">
    <property type="entry name" value="RNase_H-like_EbsB-rel"/>
</dbReference>
<dbReference type="Pfam" id="PF00078">
    <property type="entry name" value="RVT_1"/>
    <property type="match status" value="1"/>
</dbReference>
<dbReference type="CDD" id="cd06222">
    <property type="entry name" value="RNase_H_like"/>
    <property type="match status" value="1"/>
</dbReference>
<dbReference type="InterPro" id="IPR036691">
    <property type="entry name" value="Endo/exonu/phosph_ase_sf"/>
</dbReference>
<dbReference type="CDD" id="cd01650">
    <property type="entry name" value="RT_nLTR_like"/>
    <property type="match status" value="1"/>
</dbReference>
<protein>
    <recommendedName>
        <fullName evidence="5">Reverse transcriptase domain-containing protein</fullName>
    </recommendedName>
</protein>
<evidence type="ECO:0000259" key="1">
    <source>
        <dbReference type="Pfam" id="PF00078"/>
    </source>
</evidence>
<keyword evidence="4" id="KW-1185">Reference proteome</keyword>
<evidence type="ECO:0000313" key="3">
    <source>
        <dbReference type="EMBL" id="KAK1663723.1"/>
    </source>
</evidence>
<dbReference type="SUPFAM" id="SSF56219">
    <property type="entry name" value="DNase I-like"/>
    <property type="match status" value="1"/>
</dbReference>
<dbReference type="PANTHER" id="PTHR47074:SF47">
    <property type="entry name" value="RNASE H TYPE-1 DOMAIN-CONTAINING PROTEIN"/>
    <property type="match status" value="1"/>
</dbReference>
<dbReference type="InterPro" id="IPR036397">
    <property type="entry name" value="RNaseH_sf"/>
</dbReference>
<organism evidence="3 4">
    <name type="scientific">Lolium multiflorum</name>
    <name type="common">Italian ryegrass</name>
    <name type="synonym">Lolium perenne subsp. multiflorum</name>
    <dbReference type="NCBI Taxonomy" id="4521"/>
    <lineage>
        <taxon>Eukaryota</taxon>
        <taxon>Viridiplantae</taxon>
        <taxon>Streptophyta</taxon>
        <taxon>Embryophyta</taxon>
        <taxon>Tracheophyta</taxon>
        <taxon>Spermatophyta</taxon>
        <taxon>Magnoliopsida</taxon>
        <taxon>Liliopsida</taxon>
        <taxon>Poales</taxon>
        <taxon>Poaceae</taxon>
        <taxon>BOP clade</taxon>
        <taxon>Pooideae</taxon>
        <taxon>Poodae</taxon>
        <taxon>Poeae</taxon>
        <taxon>Poeae Chloroplast Group 2 (Poeae type)</taxon>
        <taxon>Loliodinae</taxon>
        <taxon>Loliinae</taxon>
        <taxon>Lolium</taxon>
    </lineage>
</organism>
<dbReference type="Gene3D" id="3.30.420.10">
    <property type="entry name" value="Ribonuclease H-like superfamily/Ribonuclease H"/>
    <property type="match status" value="1"/>
</dbReference>
<dbReference type="InterPro" id="IPR000477">
    <property type="entry name" value="RT_dom"/>
</dbReference>
<gene>
    <name evidence="3" type="ORF">QYE76_051882</name>
</gene>
<feature type="domain" description="RNase H type-1" evidence="2">
    <location>
        <begin position="573"/>
        <end position="695"/>
    </location>
</feature>
<accession>A0AAD8SUH4</accession>
<comment type="caution">
    <text evidence="3">The sequence shown here is derived from an EMBL/GenBank/DDBJ whole genome shotgun (WGS) entry which is preliminary data.</text>
</comment>
<dbReference type="SUPFAM" id="SSF53098">
    <property type="entry name" value="Ribonuclease H-like"/>
    <property type="match status" value="1"/>
</dbReference>
<dbReference type="PANTHER" id="PTHR47074">
    <property type="entry name" value="BNAC02G40300D PROTEIN"/>
    <property type="match status" value="1"/>
</dbReference>
<evidence type="ECO:0000259" key="2">
    <source>
        <dbReference type="Pfam" id="PF13456"/>
    </source>
</evidence>
<dbReference type="InterPro" id="IPR002156">
    <property type="entry name" value="RNaseH_domain"/>
</dbReference>
<dbReference type="GO" id="GO:0003676">
    <property type="term" value="F:nucleic acid binding"/>
    <property type="evidence" value="ECO:0007669"/>
    <property type="project" value="InterPro"/>
</dbReference>
<dbReference type="InterPro" id="IPR044730">
    <property type="entry name" value="RNase_H-like_dom_plant"/>
</dbReference>
<feature type="domain" description="Reverse transcriptase" evidence="1">
    <location>
        <begin position="336"/>
        <end position="453"/>
    </location>
</feature>
<name>A0AAD8SUH4_LOLMU</name>
<reference evidence="3" key="1">
    <citation type="submission" date="2023-07" db="EMBL/GenBank/DDBJ databases">
        <title>A chromosome-level genome assembly of Lolium multiflorum.</title>
        <authorList>
            <person name="Chen Y."/>
            <person name="Copetti D."/>
            <person name="Kolliker R."/>
            <person name="Studer B."/>
        </authorList>
    </citation>
    <scope>NUCLEOTIDE SEQUENCE</scope>
    <source>
        <strain evidence="3">02402/16</strain>
        <tissue evidence="3">Leaf</tissue>
    </source>
</reference>